<accession>A0A3S1BEL1</accession>
<dbReference type="OrthoDB" id="516474at2"/>
<evidence type="ECO:0000313" key="2">
    <source>
        <dbReference type="Proteomes" id="UP000271624"/>
    </source>
</evidence>
<reference evidence="1" key="2">
    <citation type="journal article" date="2019" name="Genome Biol. Evol.">
        <title>Day and night: Metabolic profiles and evolutionary relationships of six axenic non-marine cyanobacteria.</title>
        <authorList>
            <person name="Will S.E."/>
            <person name="Henke P."/>
            <person name="Boedeker C."/>
            <person name="Huang S."/>
            <person name="Brinkmann H."/>
            <person name="Rohde M."/>
            <person name="Jarek M."/>
            <person name="Friedl T."/>
            <person name="Seufert S."/>
            <person name="Schumacher M."/>
            <person name="Overmann J."/>
            <person name="Neumann-Schaal M."/>
            <person name="Petersen J."/>
        </authorList>
    </citation>
    <scope>NUCLEOTIDE SEQUENCE [LARGE SCALE GENOMIC DNA]</scope>
    <source>
        <strain evidence="1">PCC 7102</strain>
    </source>
</reference>
<organism evidence="1 2">
    <name type="scientific">Dulcicalothrix desertica PCC 7102</name>
    <dbReference type="NCBI Taxonomy" id="232991"/>
    <lineage>
        <taxon>Bacteria</taxon>
        <taxon>Bacillati</taxon>
        <taxon>Cyanobacteriota</taxon>
        <taxon>Cyanophyceae</taxon>
        <taxon>Nostocales</taxon>
        <taxon>Calotrichaceae</taxon>
        <taxon>Dulcicalothrix</taxon>
    </lineage>
</organism>
<dbReference type="AlphaFoldDB" id="A0A3S1BEL1"/>
<dbReference type="EMBL" id="RSCL01000001">
    <property type="protein sequence ID" value="RUT10265.1"/>
    <property type="molecule type" value="Genomic_DNA"/>
</dbReference>
<proteinExistence type="predicted"/>
<dbReference type="Proteomes" id="UP000271624">
    <property type="component" value="Unassembled WGS sequence"/>
</dbReference>
<reference evidence="1" key="1">
    <citation type="submission" date="2018-12" db="EMBL/GenBank/DDBJ databases">
        <authorList>
            <person name="Will S."/>
            <person name="Neumann-Schaal M."/>
            <person name="Henke P."/>
        </authorList>
    </citation>
    <scope>NUCLEOTIDE SEQUENCE</scope>
    <source>
        <strain evidence="1">PCC 7102</strain>
    </source>
</reference>
<dbReference type="RefSeq" id="WP_127078961.1">
    <property type="nucleotide sequence ID" value="NZ_RSCL01000001.1"/>
</dbReference>
<evidence type="ECO:0000313" key="1">
    <source>
        <dbReference type="EMBL" id="RUT10265.1"/>
    </source>
</evidence>
<sequence length="110" mass="13053">MSDHIQRISKAYLIEDKEKLTQFIVNNQEIVSLLLECQKQIRTYFPQGKLTLNVSPEYEHTEWERLEIFIYVDANNSDEAYDKLSQFDDDWWLDNSSGIGLKLFIGLEFE</sequence>
<keyword evidence="2" id="KW-1185">Reference proteome</keyword>
<comment type="caution">
    <text evidence="1">The sequence shown here is derived from an EMBL/GenBank/DDBJ whole genome shotgun (WGS) entry which is preliminary data.</text>
</comment>
<protein>
    <submittedName>
        <fullName evidence="1">Uncharacterized protein</fullName>
    </submittedName>
</protein>
<name>A0A3S1BEL1_9CYAN</name>
<gene>
    <name evidence="1" type="ORF">DSM106972_007600</name>
</gene>